<sequence length="174" mass="18670">MSTGCKGLGDSSPGEAEGAAAEGAAAEAAAEEAKAPSQLLQMGEKQIQTVVQQLMALNIRKSSPQEAKPEDVQEPAAQGACGSSLPAPGPVQATGSGRGRRERRKYDWKGRLLSNGVDLCDCLNVKCPGCFYPCPRCTSKKCGVKCRRNRRWVYKKTENESGELVNTFPFTYPD</sequence>
<keyword evidence="4" id="KW-1185">Reference proteome</keyword>
<dbReference type="GeneTree" id="ENSGT00940000160347"/>
<feature type="domain" description="ARF7 effector protein C-terminal" evidence="2">
    <location>
        <begin position="100"/>
        <end position="159"/>
    </location>
</feature>
<name>A0A7N4PR78_SARHA</name>
<dbReference type="InParanoid" id="A0A7N4PR78"/>
<protein>
    <recommendedName>
        <fullName evidence="2">ARF7 effector protein C-terminal domain-containing protein</fullName>
    </recommendedName>
</protein>
<dbReference type="AlphaFoldDB" id="A0A7N4PR78"/>
<proteinExistence type="predicted"/>
<dbReference type="Pfam" id="PF14949">
    <property type="entry name" value="ARF7EP_C"/>
    <property type="match status" value="1"/>
</dbReference>
<reference evidence="3 4" key="1">
    <citation type="journal article" date="2011" name="Proc. Natl. Acad. Sci. U.S.A.">
        <title>Genetic diversity and population structure of the endangered marsupial Sarcophilus harrisii (Tasmanian devil).</title>
        <authorList>
            <person name="Miller W."/>
            <person name="Hayes V.M."/>
            <person name="Ratan A."/>
            <person name="Petersen D.C."/>
            <person name="Wittekindt N.E."/>
            <person name="Miller J."/>
            <person name="Walenz B."/>
            <person name="Knight J."/>
            <person name="Qi J."/>
            <person name="Zhao F."/>
            <person name="Wang Q."/>
            <person name="Bedoya-Reina O.C."/>
            <person name="Katiyar N."/>
            <person name="Tomsho L.P."/>
            <person name="Kasson L.M."/>
            <person name="Hardie R.A."/>
            <person name="Woodbridge P."/>
            <person name="Tindall E.A."/>
            <person name="Bertelsen M.F."/>
            <person name="Dixon D."/>
            <person name="Pyecroft S."/>
            <person name="Helgen K.M."/>
            <person name="Lesk A.M."/>
            <person name="Pringle T.H."/>
            <person name="Patterson N."/>
            <person name="Zhang Y."/>
            <person name="Kreiss A."/>
            <person name="Woods G.M."/>
            <person name="Jones M.E."/>
            <person name="Schuster S.C."/>
        </authorList>
    </citation>
    <scope>NUCLEOTIDE SEQUENCE [LARGE SCALE GENOMIC DNA]</scope>
</reference>
<organism evidence="3 4">
    <name type="scientific">Sarcophilus harrisii</name>
    <name type="common">Tasmanian devil</name>
    <name type="synonym">Sarcophilus laniarius</name>
    <dbReference type="NCBI Taxonomy" id="9305"/>
    <lineage>
        <taxon>Eukaryota</taxon>
        <taxon>Metazoa</taxon>
        <taxon>Chordata</taxon>
        <taxon>Craniata</taxon>
        <taxon>Vertebrata</taxon>
        <taxon>Euteleostomi</taxon>
        <taxon>Mammalia</taxon>
        <taxon>Metatheria</taxon>
        <taxon>Dasyuromorphia</taxon>
        <taxon>Dasyuridae</taxon>
        <taxon>Sarcophilus</taxon>
    </lineage>
</organism>
<reference evidence="3" key="2">
    <citation type="submission" date="2025-08" db="UniProtKB">
        <authorList>
            <consortium name="Ensembl"/>
        </authorList>
    </citation>
    <scope>IDENTIFICATION</scope>
</reference>
<feature type="region of interest" description="Disordered" evidence="1">
    <location>
        <begin position="61"/>
        <end position="103"/>
    </location>
</feature>
<dbReference type="Ensembl" id="ENSSHAT00000039132.1">
    <property type="protein sequence ID" value="ENSSHAP00000041275.1"/>
    <property type="gene ID" value="ENSSHAG00000021973.1"/>
</dbReference>
<evidence type="ECO:0000259" key="2">
    <source>
        <dbReference type="Pfam" id="PF14949"/>
    </source>
</evidence>
<dbReference type="InterPro" id="IPR053130">
    <property type="entry name" value="ARL14_effector"/>
</dbReference>
<dbReference type="Proteomes" id="UP000007648">
    <property type="component" value="Unassembled WGS sequence"/>
</dbReference>
<evidence type="ECO:0000313" key="3">
    <source>
        <dbReference type="Ensembl" id="ENSSHAP00000041275.1"/>
    </source>
</evidence>
<dbReference type="InterPro" id="IPR029264">
    <property type="entry name" value="ARF7EP_C"/>
</dbReference>
<dbReference type="PANTHER" id="PTHR46804:SF4">
    <property type="entry name" value="ARL14 EFFECTOR PROTEIN-LIKE"/>
    <property type="match status" value="1"/>
</dbReference>
<feature type="region of interest" description="Disordered" evidence="1">
    <location>
        <begin position="1"/>
        <end position="40"/>
    </location>
</feature>
<dbReference type="PANTHER" id="PTHR46804">
    <property type="entry name" value="ADP RIBOSYLATION FACTOR LIKE GTPASE 14 EFFECTOR PROTEIN LIKE"/>
    <property type="match status" value="1"/>
</dbReference>
<accession>A0A7N4PR78</accession>
<evidence type="ECO:0000256" key="1">
    <source>
        <dbReference type="SAM" id="MobiDB-lite"/>
    </source>
</evidence>
<feature type="compositionally biased region" description="Low complexity" evidence="1">
    <location>
        <begin position="14"/>
        <end position="28"/>
    </location>
</feature>
<evidence type="ECO:0000313" key="4">
    <source>
        <dbReference type="Proteomes" id="UP000007648"/>
    </source>
</evidence>
<reference evidence="3" key="3">
    <citation type="submission" date="2025-09" db="UniProtKB">
        <authorList>
            <consortium name="Ensembl"/>
        </authorList>
    </citation>
    <scope>IDENTIFICATION</scope>
</reference>